<protein>
    <recommendedName>
        <fullName evidence="12">ATP synthase complex subunit 8</fullName>
    </recommendedName>
</protein>
<evidence type="ECO:0000256" key="7">
    <source>
        <dbReference type="ARBA" id="ARBA00022781"/>
    </source>
</evidence>
<evidence type="ECO:0000256" key="3">
    <source>
        <dbReference type="ARBA" id="ARBA00011291"/>
    </source>
</evidence>
<keyword evidence="9 12" id="KW-0406">Ion transport</keyword>
<dbReference type="Pfam" id="PF00895">
    <property type="entry name" value="ATP-synt_8"/>
    <property type="match status" value="1"/>
</dbReference>
<evidence type="ECO:0000256" key="8">
    <source>
        <dbReference type="ARBA" id="ARBA00022989"/>
    </source>
</evidence>
<geneLocation type="mitochondrion" evidence="14"/>
<evidence type="ECO:0000256" key="11">
    <source>
        <dbReference type="ARBA" id="ARBA00023136"/>
    </source>
</evidence>
<dbReference type="EMBL" id="EU427338">
    <property type="protein sequence ID" value="ABZ02037.1"/>
    <property type="molecule type" value="Genomic_DNA"/>
</dbReference>
<evidence type="ECO:0000256" key="10">
    <source>
        <dbReference type="ARBA" id="ARBA00023128"/>
    </source>
</evidence>
<evidence type="ECO:0000256" key="4">
    <source>
        <dbReference type="ARBA" id="ARBA00022448"/>
    </source>
</evidence>
<evidence type="ECO:0000256" key="2">
    <source>
        <dbReference type="ARBA" id="ARBA00008892"/>
    </source>
</evidence>
<comment type="subunit">
    <text evidence="3">F-type ATPases have 2 components, CF(1) - the catalytic core - and CF(0) - the membrane proton channel.</text>
</comment>
<evidence type="ECO:0000256" key="1">
    <source>
        <dbReference type="ARBA" id="ARBA00004304"/>
    </source>
</evidence>
<dbReference type="GO" id="GO:0015078">
    <property type="term" value="F:proton transmembrane transporter activity"/>
    <property type="evidence" value="ECO:0007669"/>
    <property type="project" value="InterPro"/>
</dbReference>
<comment type="subcellular location">
    <subcellularLocation>
        <location evidence="1 12">Mitochondrion membrane</location>
        <topology evidence="1 12">Single-pass membrane protein</topology>
    </subcellularLocation>
</comment>
<feature type="transmembrane region" description="Helical" evidence="13">
    <location>
        <begin position="6"/>
        <end position="28"/>
    </location>
</feature>
<reference evidence="14" key="1">
    <citation type="journal article" date="2008" name="BMC Genomics">
        <title>Comparative and phylogenomic studies on the mitochondrial genomes of Pentatomomorpha (Insecta: Hemiptera: Heteroptera).</title>
        <authorList>
            <person name="Hua J."/>
            <person name="Li M."/>
            <person name="Dong P."/>
            <person name="Cui Y."/>
            <person name="Xie Q."/>
            <person name="Bu W."/>
        </authorList>
    </citation>
    <scope>NUCLEOTIDE SEQUENCE</scope>
</reference>
<dbReference type="CTD" id="4509"/>
<evidence type="ECO:0000256" key="12">
    <source>
        <dbReference type="RuleBase" id="RU003661"/>
    </source>
</evidence>
<proteinExistence type="inferred from homology"/>
<comment type="similarity">
    <text evidence="2 12">Belongs to the ATPase protein 8 family.</text>
</comment>
<keyword evidence="7 12" id="KW-0375">Hydrogen ion transport</keyword>
<evidence type="ECO:0000256" key="13">
    <source>
        <dbReference type="SAM" id="Phobius"/>
    </source>
</evidence>
<accession>B7SME3</accession>
<evidence type="ECO:0000256" key="5">
    <source>
        <dbReference type="ARBA" id="ARBA00022547"/>
    </source>
</evidence>
<keyword evidence="11 13" id="KW-0472">Membrane</keyword>
<dbReference type="GO" id="GO:0045259">
    <property type="term" value="C:proton-transporting ATP synthase complex"/>
    <property type="evidence" value="ECO:0007669"/>
    <property type="project" value="UniProtKB-KW"/>
</dbReference>
<keyword evidence="5 12" id="KW-0138">CF(0)</keyword>
<keyword evidence="6 12" id="KW-0812">Transmembrane</keyword>
<keyword evidence="10 12" id="KW-0496">Mitochondrion</keyword>
<evidence type="ECO:0000256" key="9">
    <source>
        <dbReference type="ARBA" id="ARBA00023065"/>
    </source>
</evidence>
<name>B7SME3_9HEMI</name>
<dbReference type="RefSeq" id="YP_002735021.1">
    <property type="nucleotide sequence ID" value="NC_012457.1"/>
</dbReference>
<evidence type="ECO:0000313" key="14">
    <source>
        <dbReference type="EMBL" id="ABZ02037.1"/>
    </source>
</evidence>
<dbReference type="InterPro" id="IPR001421">
    <property type="entry name" value="ATP8_metazoa"/>
</dbReference>
<gene>
    <name evidence="14" type="primary">ATP8</name>
</gene>
<keyword evidence="4 12" id="KW-0813">Transport</keyword>
<sequence length="52" mass="6351">MPQMAPLWWEMLFIMFITVFIMMSVILYHNISPLQKESDATIQNTFNLNWKW</sequence>
<organism evidence="14">
    <name type="scientific">Macroscytus gibbulus</name>
    <dbReference type="NCBI Taxonomy" id="1316955"/>
    <lineage>
        <taxon>Eukaryota</taxon>
        <taxon>Metazoa</taxon>
        <taxon>Ecdysozoa</taxon>
        <taxon>Arthropoda</taxon>
        <taxon>Hexapoda</taxon>
        <taxon>Insecta</taxon>
        <taxon>Pterygota</taxon>
        <taxon>Neoptera</taxon>
        <taxon>Paraneoptera</taxon>
        <taxon>Hemiptera</taxon>
        <taxon>Heteroptera</taxon>
        <taxon>Panheteroptera</taxon>
        <taxon>Pentatomomorpha</taxon>
        <taxon>Pentatomoidea</taxon>
        <taxon>Cydnidae</taxon>
        <taxon>Cydninae</taxon>
        <taxon>Macroscytus</taxon>
    </lineage>
</organism>
<keyword evidence="8 13" id="KW-1133">Transmembrane helix</keyword>
<dbReference type="GO" id="GO:0015986">
    <property type="term" value="P:proton motive force-driven ATP synthesis"/>
    <property type="evidence" value="ECO:0007669"/>
    <property type="project" value="InterPro"/>
</dbReference>
<dbReference type="AlphaFoldDB" id="B7SME3"/>
<evidence type="ECO:0000256" key="6">
    <source>
        <dbReference type="ARBA" id="ARBA00022692"/>
    </source>
</evidence>
<dbReference type="GO" id="GO:0031966">
    <property type="term" value="C:mitochondrial membrane"/>
    <property type="evidence" value="ECO:0007669"/>
    <property type="project" value="UniProtKB-SubCell"/>
</dbReference>
<dbReference type="GeneID" id="31259751"/>